<comment type="caution">
    <text evidence="2">The sequence shown here is derived from an EMBL/GenBank/DDBJ whole genome shotgun (WGS) entry which is preliminary data.</text>
</comment>
<dbReference type="Pfam" id="PF24963">
    <property type="entry name" value="DUF7768"/>
    <property type="match status" value="1"/>
</dbReference>
<dbReference type="AlphaFoldDB" id="A0A414AW52"/>
<reference evidence="2 3" key="1">
    <citation type="submission" date="2018-08" db="EMBL/GenBank/DDBJ databases">
        <title>A genome reference for cultivated species of the human gut microbiota.</title>
        <authorList>
            <person name="Zou Y."/>
            <person name="Xue W."/>
            <person name="Luo G."/>
        </authorList>
    </citation>
    <scope>NUCLEOTIDE SEQUENCE [LARGE SCALE GENOMIC DNA]</scope>
    <source>
        <strain evidence="2 3">AM35-14</strain>
    </source>
</reference>
<feature type="domain" description="DUF7768" evidence="1">
    <location>
        <begin position="2"/>
        <end position="80"/>
    </location>
</feature>
<dbReference type="Proteomes" id="UP000283975">
    <property type="component" value="Unassembled WGS sequence"/>
</dbReference>
<dbReference type="InterPro" id="IPR056670">
    <property type="entry name" value="DUF7768"/>
</dbReference>
<dbReference type="EMBL" id="QSHZ01000011">
    <property type="protein sequence ID" value="RHC55971.1"/>
    <property type="molecule type" value="Genomic_DNA"/>
</dbReference>
<evidence type="ECO:0000313" key="3">
    <source>
        <dbReference type="Proteomes" id="UP000283975"/>
    </source>
</evidence>
<evidence type="ECO:0000313" key="2">
    <source>
        <dbReference type="EMBL" id="RHC55971.1"/>
    </source>
</evidence>
<name>A0A414AW52_9FIRM</name>
<sequence>MKVVMIITRLTGQEENDRARAAEYCRFAAHKGVLPVSPYLNFHRVFTDELGGAVEQLLTSRLAKEVDEIWVFGNEQEGERQKRLEQACREYGSKAKYYHAGDIGEELLLCTMFSEELIERLEEMEECGYAE</sequence>
<dbReference type="RefSeq" id="WP_119205038.1">
    <property type="nucleotide sequence ID" value="NZ_JAWEXQ010000001.1"/>
</dbReference>
<evidence type="ECO:0000259" key="1">
    <source>
        <dbReference type="Pfam" id="PF24963"/>
    </source>
</evidence>
<protein>
    <recommendedName>
        <fullName evidence="1">DUF7768 domain-containing protein</fullName>
    </recommendedName>
</protein>
<proteinExistence type="predicted"/>
<organism evidence="2 3">
    <name type="scientific">Enterocloster bolteae</name>
    <dbReference type="NCBI Taxonomy" id="208479"/>
    <lineage>
        <taxon>Bacteria</taxon>
        <taxon>Bacillati</taxon>
        <taxon>Bacillota</taxon>
        <taxon>Clostridia</taxon>
        <taxon>Lachnospirales</taxon>
        <taxon>Lachnospiraceae</taxon>
        <taxon>Enterocloster</taxon>
    </lineage>
</organism>
<gene>
    <name evidence="2" type="ORF">DW839_12495</name>
</gene>
<accession>A0A414AW52</accession>